<proteinExistence type="predicted"/>
<feature type="region of interest" description="Disordered" evidence="1">
    <location>
        <begin position="50"/>
        <end position="69"/>
    </location>
</feature>
<comment type="caution">
    <text evidence="2">The sequence shown here is derived from an EMBL/GenBank/DDBJ whole genome shotgun (WGS) entry which is preliminary data.</text>
</comment>
<reference evidence="2" key="2">
    <citation type="submission" date="2020-06" db="EMBL/GenBank/DDBJ databases">
        <title>Helianthus annuus Genome sequencing and assembly Release 2.</title>
        <authorList>
            <person name="Gouzy J."/>
            <person name="Langlade N."/>
            <person name="Munos S."/>
        </authorList>
    </citation>
    <scope>NUCLEOTIDE SEQUENCE</scope>
    <source>
        <tissue evidence="2">Leaves</tissue>
    </source>
</reference>
<keyword evidence="3" id="KW-1185">Reference proteome</keyword>
<dbReference type="Proteomes" id="UP000215914">
    <property type="component" value="Unassembled WGS sequence"/>
</dbReference>
<dbReference type="AlphaFoldDB" id="A0A9K3MWV1"/>
<organism evidence="2 3">
    <name type="scientific">Helianthus annuus</name>
    <name type="common">Common sunflower</name>
    <dbReference type="NCBI Taxonomy" id="4232"/>
    <lineage>
        <taxon>Eukaryota</taxon>
        <taxon>Viridiplantae</taxon>
        <taxon>Streptophyta</taxon>
        <taxon>Embryophyta</taxon>
        <taxon>Tracheophyta</taxon>
        <taxon>Spermatophyta</taxon>
        <taxon>Magnoliopsida</taxon>
        <taxon>eudicotyledons</taxon>
        <taxon>Gunneridae</taxon>
        <taxon>Pentapetalae</taxon>
        <taxon>asterids</taxon>
        <taxon>campanulids</taxon>
        <taxon>Asterales</taxon>
        <taxon>Asteraceae</taxon>
        <taxon>Asteroideae</taxon>
        <taxon>Heliantheae alliance</taxon>
        <taxon>Heliantheae</taxon>
        <taxon>Helianthus</taxon>
    </lineage>
</organism>
<reference evidence="2" key="1">
    <citation type="journal article" date="2017" name="Nature">
        <title>The sunflower genome provides insights into oil metabolism, flowering and Asterid evolution.</title>
        <authorList>
            <person name="Badouin H."/>
            <person name="Gouzy J."/>
            <person name="Grassa C.J."/>
            <person name="Murat F."/>
            <person name="Staton S.E."/>
            <person name="Cottret L."/>
            <person name="Lelandais-Briere C."/>
            <person name="Owens G.L."/>
            <person name="Carrere S."/>
            <person name="Mayjonade B."/>
            <person name="Legrand L."/>
            <person name="Gill N."/>
            <person name="Kane N.C."/>
            <person name="Bowers J.E."/>
            <person name="Hubner S."/>
            <person name="Bellec A."/>
            <person name="Berard A."/>
            <person name="Berges H."/>
            <person name="Blanchet N."/>
            <person name="Boniface M.C."/>
            <person name="Brunel D."/>
            <person name="Catrice O."/>
            <person name="Chaidir N."/>
            <person name="Claudel C."/>
            <person name="Donnadieu C."/>
            <person name="Faraut T."/>
            <person name="Fievet G."/>
            <person name="Helmstetter N."/>
            <person name="King M."/>
            <person name="Knapp S.J."/>
            <person name="Lai Z."/>
            <person name="Le Paslier M.C."/>
            <person name="Lippi Y."/>
            <person name="Lorenzon L."/>
            <person name="Mandel J.R."/>
            <person name="Marage G."/>
            <person name="Marchand G."/>
            <person name="Marquand E."/>
            <person name="Bret-Mestries E."/>
            <person name="Morien E."/>
            <person name="Nambeesan S."/>
            <person name="Nguyen T."/>
            <person name="Pegot-Espagnet P."/>
            <person name="Pouilly N."/>
            <person name="Raftis F."/>
            <person name="Sallet E."/>
            <person name="Schiex T."/>
            <person name="Thomas J."/>
            <person name="Vandecasteele C."/>
            <person name="Vares D."/>
            <person name="Vear F."/>
            <person name="Vautrin S."/>
            <person name="Crespi M."/>
            <person name="Mangin B."/>
            <person name="Burke J.M."/>
            <person name="Salse J."/>
            <person name="Munos S."/>
            <person name="Vincourt P."/>
            <person name="Rieseberg L.H."/>
            <person name="Langlade N.B."/>
        </authorList>
    </citation>
    <scope>NUCLEOTIDE SEQUENCE</scope>
    <source>
        <tissue evidence="2">Leaves</tissue>
    </source>
</reference>
<evidence type="ECO:0000256" key="1">
    <source>
        <dbReference type="SAM" id="MobiDB-lite"/>
    </source>
</evidence>
<protein>
    <submittedName>
        <fullName evidence="2">Uncharacterized protein</fullName>
    </submittedName>
</protein>
<dbReference type="EMBL" id="MNCJ02000327">
    <property type="protein sequence ID" value="KAF5778672.1"/>
    <property type="molecule type" value="Genomic_DNA"/>
</dbReference>
<accession>A0A9K3MWV1</accession>
<name>A0A9K3MWV1_HELAN</name>
<gene>
    <name evidence="2" type="ORF">HanXRQr2_Chr12g0550221</name>
</gene>
<evidence type="ECO:0000313" key="2">
    <source>
        <dbReference type="EMBL" id="KAF5778672.1"/>
    </source>
</evidence>
<dbReference type="Gramene" id="mRNA:HanXRQr2_Chr12g0550221">
    <property type="protein sequence ID" value="CDS:HanXRQr2_Chr12g0550221.1"/>
    <property type="gene ID" value="HanXRQr2_Chr12g0550221"/>
</dbReference>
<evidence type="ECO:0000313" key="3">
    <source>
        <dbReference type="Proteomes" id="UP000215914"/>
    </source>
</evidence>
<sequence>MPLKRLRVPSISAFHVSDKLMKRLRAVSNAVICLKDLSRAVSIGFSLGGEPVESSQPTSFHTAEAVSVQ</sequence>